<dbReference type="Proteomes" id="UP001151518">
    <property type="component" value="Unassembled WGS sequence"/>
</dbReference>
<evidence type="ECO:0000256" key="4">
    <source>
        <dbReference type="ARBA" id="ARBA00022989"/>
    </source>
</evidence>
<evidence type="ECO:0000256" key="5">
    <source>
        <dbReference type="ARBA" id="ARBA00023034"/>
    </source>
</evidence>
<evidence type="ECO:0000256" key="1">
    <source>
        <dbReference type="ARBA" id="ARBA00004127"/>
    </source>
</evidence>
<feature type="transmembrane region" description="Helical" evidence="7">
    <location>
        <begin position="239"/>
        <end position="262"/>
    </location>
</feature>
<evidence type="ECO:0000256" key="7">
    <source>
        <dbReference type="SAM" id="Phobius"/>
    </source>
</evidence>
<keyword evidence="6 7" id="KW-0472">Membrane</keyword>
<dbReference type="InterPro" id="IPR003689">
    <property type="entry name" value="ZIP"/>
</dbReference>
<dbReference type="PROSITE" id="PS51257">
    <property type="entry name" value="PROKAR_LIPOPROTEIN"/>
    <property type="match status" value="1"/>
</dbReference>
<evidence type="ECO:0000313" key="8">
    <source>
        <dbReference type="EMBL" id="KAJ2676448.1"/>
    </source>
</evidence>
<dbReference type="GO" id="GO:0006829">
    <property type="term" value="P:zinc ion transport"/>
    <property type="evidence" value="ECO:0007669"/>
    <property type="project" value="InterPro"/>
</dbReference>
<feature type="transmembrane region" description="Helical" evidence="7">
    <location>
        <begin position="75"/>
        <end position="94"/>
    </location>
</feature>
<evidence type="ECO:0000256" key="6">
    <source>
        <dbReference type="ARBA" id="ARBA00023136"/>
    </source>
</evidence>
<dbReference type="PANTHER" id="PTHR16133">
    <property type="entry name" value="SOLUTE CARRIER FAMILY 39 ZINC TRANSPORTER , MEMBER 9-RELATED"/>
    <property type="match status" value="1"/>
</dbReference>
<feature type="transmembrane region" description="Helical" evidence="7">
    <location>
        <begin position="35"/>
        <end position="55"/>
    </location>
</feature>
<evidence type="ECO:0008006" key="10">
    <source>
        <dbReference type="Google" id="ProtNLM"/>
    </source>
</evidence>
<feature type="transmembrane region" description="Helical" evidence="7">
    <location>
        <begin position="314"/>
        <end position="336"/>
    </location>
</feature>
<organism evidence="8 9">
    <name type="scientific">Coemansia spiralis</name>
    <dbReference type="NCBI Taxonomy" id="417178"/>
    <lineage>
        <taxon>Eukaryota</taxon>
        <taxon>Fungi</taxon>
        <taxon>Fungi incertae sedis</taxon>
        <taxon>Zoopagomycota</taxon>
        <taxon>Kickxellomycotina</taxon>
        <taxon>Kickxellomycetes</taxon>
        <taxon>Kickxellales</taxon>
        <taxon>Kickxellaceae</taxon>
        <taxon>Coemansia</taxon>
    </lineage>
</organism>
<evidence type="ECO:0000313" key="9">
    <source>
        <dbReference type="Proteomes" id="UP001151518"/>
    </source>
</evidence>
<dbReference type="GO" id="GO:0046873">
    <property type="term" value="F:metal ion transmembrane transporter activity"/>
    <property type="evidence" value="ECO:0007669"/>
    <property type="project" value="InterPro"/>
</dbReference>
<feature type="transmembrane region" description="Helical" evidence="7">
    <location>
        <begin position="206"/>
        <end position="227"/>
    </location>
</feature>
<evidence type="ECO:0000256" key="2">
    <source>
        <dbReference type="ARBA" id="ARBA00004394"/>
    </source>
</evidence>
<dbReference type="Pfam" id="PF02535">
    <property type="entry name" value="Zip"/>
    <property type="match status" value="1"/>
</dbReference>
<dbReference type="EMBL" id="JANBTW010000040">
    <property type="protein sequence ID" value="KAJ2676448.1"/>
    <property type="molecule type" value="Genomic_DNA"/>
</dbReference>
<protein>
    <recommendedName>
        <fullName evidence="10">Zinc/iron permease</fullName>
    </recommendedName>
</protein>
<feature type="transmembrane region" description="Helical" evidence="7">
    <location>
        <begin position="6"/>
        <end position="28"/>
    </location>
</feature>
<comment type="caution">
    <text evidence="8">The sequence shown here is derived from an EMBL/GenBank/DDBJ whole genome shotgun (WGS) entry which is preliminary data.</text>
</comment>
<dbReference type="AlphaFoldDB" id="A0A9W8KWE3"/>
<name>A0A9W8KWE3_9FUNG</name>
<keyword evidence="4 7" id="KW-1133">Transmembrane helix</keyword>
<dbReference type="GO" id="GO:0000139">
    <property type="term" value="C:Golgi membrane"/>
    <property type="evidence" value="ECO:0007669"/>
    <property type="project" value="UniProtKB-SubCell"/>
</dbReference>
<proteinExistence type="predicted"/>
<keyword evidence="3 7" id="KW-0812">Transmembrane</keyword>
<keyword evidence="5" id="KW-0333">Golgi apparatus</keyword>
<reference evidence="8" key="1">
    <citation type="submission" date="2022-07" db="EMBL/GenBank/DDBJ databases">
        <title>Phylogenomic reconstructions and comparative analyses of Kickxellomycotina fungi.</title>
        <authorList>
            <person name="Reynolds N.K."/>
            <person name="Stajich J.E."/>
            <person name="Barry K."/>
            <person name="Grigoriev I.V."/>
            <person name="Crous P."/>
            <person name="Smith M.E."/>
        </authorList>
    </citation>
    <scope>NUCLEOTIDE SEQUENCE</scope>
    <source>
        <strain evidence="8">NRRL 3115</strain>
    </source>
</reference>
<gene>
    <name evidence="8" type="ORF">GGI25_003598</name>
</gene>
<comment type="subcellular location">
    <subcellularLocation>
        <location evidence="1">Endomembrane system</location>
        <topology evidence="1">Multi-pass membrane protein</topology>
    </subcellularLocation>
    <subcellularLocation>
        <location evidence="2">Golgi apparatus membrane</location>
    </subcellularLocation>
</comment>
<feature type="transmembrane region" description="Helical" evidence="7">
    <location>
        <begin position="274"/>
        <end position="293"/>
    </location>
</feature>
<dbReference type="PANTHER" id="PTHR16133:SF0">
    <property type="entry name" value="ZINC_IRON REGULATED TRANSPORTER-RELATED PROTEIN 102B, ISOFORM E"/>
    <property type="match status" value="1"/>
</dbReference>
<feature type="transmembrane region" description="Helical" evidence="7">
    <location>
        <begin position="168"/>
        <end position="194"/>
    </location>
</feature>
<dbReference type="InterPro" id="IPR045891">
    <property type="entry name" value="ZIP9"/>
</dbReference>
<evidence type="ECO:0000256" key="3">
    <source>
        <dbReference type="ARBA" id="ARBA00022692"/>
    </source>
</evidence>
<accession>A0A9W8KWE3</accession>
<dbReference type="OrthoDB" id="19859at2759"/>
<sequence length="341" mass="36082">MQAVFRLILEGLAMFAGSWAAGCVPLYVRMDNRKFNLLALFGAGLLIGAALAVILPEGIETLSKASDSRRLDLEAMNSTVGWSLVAGFSLMFLIDNLFSSSSHEEPHNDSGACLDEIPMAPRDARGSEYTLNDAESANGGRDWQPSRPRTRVFSLVLRALSPRYLPSTLIGILVHSCADGLALGAAVAAASSISTGEAADSTSLEIIVFLALLLHKAPAAFGLITTLKQQGHPTYKLSVWLTIFAASAPLAALATFSVVLLANHSKAPQANGSFVWTGVIMLFSAGTFLYVAIAHTLTEAVHHARLLRASGSKALGRLGVLDILVLLVGIVLPPLVSKDHD</sequence>